<evidence type="ECO:0000256" key="7">
    <source>
        <dbReference type="ARBA" id="ARBA00045231"/>
    </source>
</evidence>
<dbReference type="GO" id="GO:0009809">
    <property type="term" value="P:lignin biosynthetic process"/>
    <property type="evidence" value="ECO:0007669"/>
    <property type="project" value="UniProtKB-KW"/>
</dbReference>
<gene>
    <name evidence="10" type="ORF">RIF29_24004</name>
</gene>
<dbReference type="Proteomes" id="UP001372338">
    <property type="component" value="Unassembled WGS sequence"/>
</dbReference>
<dbReference type="PANTHER" id="PTHR11746">
    <property type="entry name" value="O-METHYLTRANSFERASE"/>
    <property type="match status" value="1"/>
</dbReference>
<keyword evidence="11" id="KW-1185">Reference proteome</keyword>
<evidence type="ECO:0000259" key="9">
    <source>
        <dbReference type="Pfam" id="PF08100"/>
    </source>
</evidence>
<evidence type="ECO:0000259" key="8">
    <source>
        <dbReference type="Pfam" id="PF00891"/>
    </source>
</evidence>
<feature type="domain" description="O-methyltransferase C-terminal" evidence="8">
    <location>
        <begin position="3"/>
        <end position="51"/>
    </location>
</feature>
<keyword evidence="3" id="KW-0808">Transferase</keyword>
<dbReference type="GO" id="GO:0008757">
    <property type="term" value="F:S-adenosylmethionine-dependent methyltransferase activity"/>
    <property type="evidence" value="ECO:0007669"/>
    <property type="project" value="UniProtKB-ARBA"/>
</dbReference>
<dbReference type="FunFam" id="1.10.10.10:FF:000357">
    <property type="entry name" value="Caffeic acid 3-O-methyltransferase"/>
    <property type="match status" value="1"/>
</dbReference>
<dbReference type="Gene3D" id="1.10.10.10">
    <property type="entry name" value="Winged helix-like DNA-binding domain superfamily/Winged helix DNA-binding domain"/>
    <property type="match status" value="1"/>
</dbReference>
<evidence type="ECO:0000256" key="2">
    <source>
        <dbReference type="ARBA" id="ARBA00022603"/>
    </source>
</evidence>
<comment type="caution">
    <text evidence="10">The sequence shown here is derived from an EMBL/GenBank/DDBJ whole genome shotgun (WGS) entry which is preliminary data.</text>
</comment>
<reference evidence="10 11" key="1">
    <citation type="submission" date="2024-01" db="EMBL/GenBank/DDBJ databases">
        <title>The genomes of 5 underutilized Papilionoideae crops provide insights into root nodulation and disease resistanc.</title>
        <authorList>
            <person name="Yuan L."/>
        </authorList>
    </citation>
    <scope>NUCLEOTIDE SEQUENCE [LARGE SCALE GENOMIC DNA]</scope>
    <source>
        <strain evidence="10">ZHUSHIDOU_FW_LH</strain>
        <tissue evidence="10">Leaf</tissue>
    </source>
</reference>
<dbReference type="InterPro" id="IPR029063">
    <property type="entry name" value="SAM-dependent_MTases_sf"/>
</dbReference>
<sequence>MINQTTIVTKKDLECYKGFEDIKRLVDVGGGLDVSINLITSKYPHILGVIHCLRDKSKSFISVLFRYHQLQSSMANSENKSKLIIDGEVINNKESLEMEDEEAFSYASQLANSIVLSMSLQSATELGVFDILQKSGPASQLSAKQIATQLCCKNPEAASMLDRVLGLLASYNILKCSVVPVDQTLGSFQRLYSMAPVAKFFASDSGGFSLGPYMALIHDNVFLRSWSQLKDAIREGGIPFDMIYCTHAFEYPGLDPRFNQVFNTAMINQATIVMKKVLECYKGFEDIKRLVDVGGGLGVSINLITSKYPHIQGINFDLPHVIEHACLSYPGVEHVGGDMFKSVPKGDAIFMKWILHDWSDEQCLKLLKNCYEATPDDGKVIVVEAVLSIIPESNATWKAVSQLDVLMMTQNPGGKERCEQDFKELAIRAGFSGIRYECYARTFWVMEFFK</sequence>
<dbReference type="AlphaFoldDB" id="A0AAN9HY22"/>
<dbReference type="SUPFAM" id="SSF46785">
    <property type="entry name" value="Winged helix' DNA-binding domain"/>
    <property type="match status" value="1"/>
</dbReference>
<dbReference type="Pfam" id="PF00891">
    <property type="entry name" value="Methyltransf_2"/>
    <property type="match status" value="2"/>
</dbReference>
<name>A0AAN9HY22_CROPI</name>
<protein>
    <recommendedName>
        <fullName evidence="6">caffeate O-methyltransferase</fullName>
        <ecNumber evidence="6">2.1.1.68</ecNumber>
    </recommendedName>
</protein>
<dbReference type="InterPro" id="IPR001077">
    <property type="entry name" value="COMT_C"/>
</dbReference>
<feature type="domain" description="O-methyltransferase dimerisation" evidence="9">
    <location>
        <begin position="109"/>
        <end position="203"/>
    </location>
</feature>
<evidence type="ECO:0000256" key="6">
    <source>
        <dbReference type="ARBA" id="ARBA00039011"/>
    </source>
</evidence>
<evidence type="ECO:0000313" key="10">
    <source>
        <dbReference type="EMBL" id="KAK7258427.1"/>
    </source>
</evidence>
<dbReference type="InterPro" id="IPR016461">
    <property type="entry name" value="COMT-like"/>
</dbReference>
<dbReference type="GO" id="GO:0047763">
    <property type="term" value="F:caffeate O-methyltransferase activity"/>
    <property type="evidence" value="ECO:0007669"/>
    <property type="project" value="UniProtKB-EC"/>
</dbReference>
<dbReference type="InterPro" id="IPR012967">
    <property type="entry name" value="COMT_dimerisation"/>
</dbReference>
<evidence type="ECO:0000256" key="4">
    <source>
        <dbReference type="ARBA" id="ARBA00022691"/>
    </source>
</evidence>
<dbReference type="Gene3D" id="3.40.50.150">
    <property type="entry name" value="Vaccinia Virus protein VP39"/>
    <property type="match status" value="2"/>
</dbReference>
<evidence type="ECO:0000256" key="1">
    <source>
        <dbReference type="ARBA" id="ARBA00004928"/>
    </source>
</evidence>
<dbReference type="SUPFAM" id="SSF53335">
    <property type="entry name" value="S-adenosyl-L-methionine-dependent methyltransferases"/>
    <property type="match status" value="1"/>
</dbReference>
<comment type="function">
    <text evidence="7">Catalyzes the conversion of caffeic acid to ferulic acid and of 5-hydroxyferulic acid to sinapic acid. The resulting products may subsequently be converted to the corresponding alcohols that are incorporated into lignins.</text>
</comment>
<dbReference type="EC" id="2.1.1.68" evidence="6"/>
<dbReference type="InterPro" id="IPR036390">
    <property type="entry name" value="WH_DNA-bd_sf"/>
</dbReference>
<evidence type="ECO:0000256" key="3">
    <source>
        <dbReference type="ARBA" id="ARBA00022679"/>
    </source>
</evidence>
<dbReference type="GO" id="GO:0032259">
    <property type="term" value="P:methylation"/>
    <property type="evidence" value="ECO:0007669"/>
    <property type="project" value="UniProtKB-KW"/>
</dbReference>
<dbReference type="FunFam" id="3.40.50.150:FF:000061">
    <property type="entry name" value="Caffeic acid O-methyltransferase"/>
    <property type="match status" value="1"/>
</dbReference>
<feature type="domain" description="O-methyltransferase C-terminal" evidence="8">
    <location>
        <begin position="226"/>
        <end position="432"/>
    </location>
</feature>
<evidence type="ECO:0000313" key="11">
    <source>
        <dbReference type="Proteomes" id="UP001372338"/>
    </source>
</evidence>
<dbReference type="PROSITE" id="PS51683">
    <property type="entry name" value="SAM_OMT_II"/>
    <property type="match status" value="1"/>
</dbReference>
<keyword evidence="4" id="KW-0949">S-adenosyl-L-methionine</keyword>
<comment type="pathway">
    <text evidence="1">Aromatic compound metabolism; phenylpropanoid biosynthesis.</text>
</comment>
<dbReference type="InterPro" id="IPR036388">
    <property type="entry name" value="WH-like_DNA-bd_sf"/>
</dbReference>
<accession>A0AAN9HY22</accession>
<organism evidence="10 11">
    <name type="scientific">Crotalaria pallida</name>
    <name type="common">Smooth rattlebox</name>
    <name type="synonym">Crotalaria striata</name>
    <dbReference type="NCBI Taxonomy" id="3830"/>
    <lineage>
        <taxon>Eukaryota</taxon>
        <taxon>Viridiplantae</taxon>
        <taxon>Streptophyta</taxon>
        <taxon>Embryophyta</taxon>
        <taxon>Tracheophyta</taxon>
        <taxon>Spermatophyta</taxon>
        <taxon>Magnoliopsida</taxon>
        <taxon>eudicotyledons</taxon>
        <taxon>Gunneridae</taxon>
        <taxon>Pentapetalae</taxon>
        <taxon>rosids</taxon>
        <taxon>fabids</taxon>
        <taxon>Fabales</taxon>
        <taxon>Fabaceae</taxon>
        <taxon>Papilionoideae</taxon>
        <taxon>50 kb inversion clade</taxon>
        <taxon>genistoids sensu lato</taxon>
        <taxon>core genistoids</taxon>
        <taxon>Crotalarieae</taxon>
        <taxon>Crotalaria</taxon>
    </lineage>
</organism>
<dbReference type="GO" id="GO:0046983">
    <property type="term" value="F:protein dimerization activity"/>
    <property type="evidence" value="ECO:0007669"/>
    <property type="project" value="InterPro"/>
</dbReference>
<keyword evidence="5" id="KW-0438">Lignin biosynthesis</keyword>
<evidence type="ECO:0000256" key="5">
    <source>
        <dbReference type="ARBA" id="ARBA00022733"/>
    </source>
</evidence>
<proteinExistence type="predicted"/>
<dbReference type="EMBL" id="JAYWIO010000005">
    <property type="protein sequence ID" value="KAK7258427.1"/>
    <property type="molecule type" value="Genomic_DNA"/>
</dbReference>
<dbReference type="Pfam" id="PF08100">
    <property type="entry name" value="Dimerisation"/>
    <property type="match status" value="1"/>
</dbReference>
<keyword evidence="2" id="KW-0489">Methyltransferase</keyword>